<evidence type="ECO:0000313" key="1">
    <source>
        <dbReference type="EMBL" id="SOD91075.1"/>
    </source>
</evidence>
<dbReference type="Pfam" id="PF06821">
    <property type="entry name" value="Ser_hydrolase"/>
    <property type="match status" value="1"/>
</dbReference>
<evidence type="ECO:0008006" key="3">
    <source>
        <dbReference type="Google" id="ProtNLM"/>
    </source>
</evidence>
<dbReference type="EMBL" id="OCNJ01000001">
    <property type="protein sequence ID" value="SOD91075.1"/>
    <property type="molecule type" value="Genomic_DNA"/>
</dbReference>
<protein>
    <recommendedName>
        <fullName evidence="3">Alpha/beta hydrolase</fullName>
    </recommendedName>
</protein>
<organism evidence="1 2">
    <name type="scientific">Caenispirillum bisanense</name>
    <dbReference type="NCBI Taxonomy" id="414052"/>
    <lineage>
        <taxon>Bacteria</taxon>
        <taxon>Pseudomonadati</taxon>
        <taxon>Pseudomonadota</taxon>
        <taxon>Alphaproteobacteria</taxon>
        <taxon>Rhodospirillales</taxon>
        <taxon>Novispirillaceae</taxon>
        <taxon>Caenispirillum</taxon>
    </lineage>
</organism>
<keyword evidence="2" id="KW-1185">Reference proteome</keyword>
<dbReference type="SUPFAM" id="SSF53474">
    <property type="entry name" value="alpha/beta-Hydrolases"/>
    <property type="match status" value="1"/>
</dbReference>
<gene>
    <name evidence="1" type="ORF">SAMN05421508_101796</name>
</gene>
<dbReference type="InterPro" id="IPR029058">
    <property type="entry name" value="AB_hydrolase_fold"/>
</dbReference>
<name>A0A286G6F0_9PROT</name>
<dbReference type="RefSeq" id="WP_097277651.1">
    <property type="nucleotide sequence ID" value="NZ_OCNJ01000001.1"/>
</dbReference>
<dbReference type="GO" id="GO:0016787">
    <property type="term" value="F:hydrolase activity"/>
    <property type="evidence" value="ECO:0007669"/>
    <property type="project" value="InterPro"/>
</dbReference>
<sequence length="177" mass="19096">MTTVLVVPGLGNSGPDHWQSHLETALPGCRRVVMGDWDKPDLQDWVQGLERAVQDAGDDPVVLLAHSLACATVAHWSREGRVDAVKAALLVAPADVDSRDHTPPEIWGFAPMPLHRLPFPATVVASRTDPFVAWDRAAAFAEAWGADFVDAGDAGHLNTDAGYGRWDYPASWLNALA</sequence>
<dbReference type="InterPro" id="IPR010662">
    <property type="entry name" value="RBBP9/YdeN"/>
</dbReference>
<dbReference type="AlphaFoldDB" id="A0A286G6F0"/>
<reference evidence="1 2" key="1">
    <citation type="submission" date="2017-09" db="EMBL/GenBank/DDBJ databases">
        <authorList>
            <person name="Ehlers B."/>
            <person name="Leendertz F.H."/>
        </authorList>
    </citation>
    <scope>NUCLEOTIDE SEQUENCE [LARGE SCALE GENOMIC DNA]</scope>
    <source>
        <strain evidence="1 2">USBA 140</strain>
    </source>
</reference>
<dbReference type="Proteomes" id="UP000219621">
    <property type="component" value="Unassembled WGS sequence"/>
</dbReference>
<dbReference type="Gene3D" id="3.40.50.1820">
    <property type="entry name" value="alpha/beta hydrolase"/>
    <property type="match status" value="1"/>
</dbReference>
<dbReference type="OrthoDB" id="9804993at2"/>
<proteinExistence type="predicted"/>
<accession>A0A286G6F0</accession>
<evidence type="ECO:0000313" key="2">
    <source>
        <dbReference type="Proteomes" id="UP000219621"/>
    </source>
</evidence>